<sequence>MPITNETRERAVALIDHSATNHLMVTVAKQLRATPIELVLTTLVCAYSRHFGVSQMDLAYLGHGRKDPLGRCDVSRTFPLVFRDAPNSNLIGTLRAVQATLNAGVDNGFLYTVIKNLHDLTDDQSELKKKFDIKPQFGFTYLDDMSVRDFFAPDTLLTERPAMLNDLRTMKSQNKYPYLLDFGAWNTASVSQ</sequence>
<keyword evidence="2" id="KW-1185">Reference proteome</keyword>
<organism evidence="1 2">
    <name type="scientific">Dimargaris cristalligena</name>
    <dbReference type="NCBI Taxonomy" id="215637"/>
    <lineage>
        <taxon>Eukaryota</taxon>
        <taxon>Fungi</taxon>
        <taxon>Fungi incertae sedis</taxon>
        <taxon>Zoopagomycota</taxon>
        <taxon>Kickxellomycotina</taxon>
        <taxon>Dimargaritomycetes</taxon>
        <taxon>Dimargaritales</taxon>
        <taxon>Dimargaritaceae</taxon>
        <taxon>Dimargaris</taxon>
    </lineage>
</organism>
<dbReference type="AlphaFoldDB" id="A0A4V1J478"/>
<dbReference type="EMBL" id="ML003136">
    <property type="protein sequence ID" value="RKP34609.1"/>
    <property type="molecule type" value="Genomic_DNA"/>
</dbReference>
<dbReference type="Proteomes" id="UP000268162">
    <property type="component" value="Unassembled WGS sequence"/>
</dbReference>
<accession>A0A4V1J478</accession>
<evidence type="ECO:0008006" key="3">
    <source>
        <dbReference type="Google" id="ProtNLM"/>
    </source>
</evidence>
<protein>
    <recommendedName>
        <fullName evidence="3">Condensation domain-containing protein</fullName>
    </recommendedName>
</protein>
<dbReference type="SUPFAM" id="SSF52777">
    <property type="entry name" value="CoA-dependent acyltransferases"/>
    <property type="match status" value="1"/>
</dbReference>
<reference evidence="2" key="1">
    <citation type="journal article" date="2018" name="Nat. Microbiol.">
        <title>Leveraging single-cell genomics to expand the fungal tree of life.</title>
        <authorList>
            <person name="Ahrendt S.R."/>
            <person name="Quandt C.A."/>
            <person name="Ciobanu D."/>
            <person name="Clum A."/>
            <person name="Salamov A."/>
            <person name="Andreopoulos B."/>
            <person name="Cheng J.F."/>
            <person name="Woyke T."/>
            <person name="Pelin A."/>
            <person name="Henrissat B."/>
            <person name="Reynolds N.K."/>
            <person name="Benny G.L."/>
            <person name="Smith M.E."/>
            <person name="James T.Y."/>
            <person name="Grigoriev I.V."/>
        </authorList>
    </citation>
    <scope>NUCLEOTIDE SEQUENCE [LARGE SCALE GENOMIC DNA]</scope>
    <source>
        <strain evidence="2">RSA 468</strain>
    </source>
</reference>
<name>A0A4V1J478_9FUNG</name>
<dbReference type="Gene3D" id="3.30.559.30">
    <property type="entry name" value="Nonribosomal peptide synthetase, condensation domain"/>
    <property type="match status" value="1"/>
</dbReference>
<gene>
    <name evidence="1" type="ORF">BJ085DRAFT_34406</name>
</gene>
<evidence type="ECO:0000313" key="1">
    <source>
        <dbReference type="EMBL" id="RKP34609.1"/>
    </source>
</evidence>
<evidence type="ECO:0000313" key="2">
    <source>
        <dbReference type="Proteomes" id="UP000268162"/>
    </source>
</evidence>
<proteinExistence type="predicted"/>